<protein>
    <submittedName>
        <fullName evidence="2">Uncharacterized protein</fullName>
    </submittedName>
</protein>
<reference evidence="2 3" key="1">
    <citation type="submission" date="2018-05" db="EMBL/GenBank/DDBJ databases">
        <title>Genomic Encyclopedia of Type Strains, Phase IV (KMG-V): Genome sequencing to study the core and pangenomes of soil and plant-associated prokaryotes.</title>
        <authorList>
            <person name="Whitman W."/>
        </authorList>
    </citation>
    <scope>NUCLEOTIDE SEQUENCE [LARGE SCALE GENOMIC DNA]</scope>
    <source>
        <strain evidence="2 3">SCZa-39</strain>
    </source>
</reference>
<gene>
    <name evidence="2" type="ORF">C7402_11976</name>
</gene>
<accession>A0ABX5KFR8</accession>
<keyword evidence="1" id="KW-1133">Transmembrane helix</keyword>
<name>A0ABX5KFR8_9BURK</name>
<dbReference type="Proteomes" id="UP000245712">
    <property type="component" value="Unassembled WGS sequence"/>
</dbReference>
<feature type="transmembrane region" description="Helical" evidence="1">
    <location>
        <begin position="181"/>
        <end position="201"/>
    </location>
</feature>
<keyword evidence="1" id="KW-0472">Membrane</keyword>
<dbReference type="EMBL" id="QEOB01000019">
    <property type="protein sequence ID" value="PVX74645.1"/>
    <property type="molecule type" value="Genomic_DNA"/>
</dbReference>
<comment type="caution">
    <text evidence="2">The sequence shown here is derived from an EMBL/GenBank/DDBJ whole genome shotgun (WGS) entry which is preliminary data.</text>
</comment>
<keyword evidence="1" id="KW-0812">Transmembrane</keyword>
<sequence>MISALDWIIKNKEWLFSGILVPISLGAWGWLKSKQQNRPQAVGYDSLGPFNFPLPHEILKEEIAAQTQDLPELAISVLMLDNHENASHRDLRILYSGEFEYSAQLEFRRRDVKVRYKIDCQNKEILIDEIPPRETISVVFFNPDAGFSIDYVLIGDTEITTPMRKLAAAKRDPKLYWYGKIANYVMVISVVAMLYTGYAVWKQNQDQRVISSISGNLEGCTPTVIYESDEHQSDLNRRFLKLNYPFDRLVLSLNKVSSLQELDAKKTVIFCEPSK</sequence>
<evidence type="ECO:0000313" key="2">
    <source>
        <dbReference type="EMBL" id="PVX74645.1"/>
    </source>
</evidence>
<keyword evidence="3" id="KW-1185">Reference proteome</keyword>
<evidence type="ECO:0000313" key="3">
    <source>
        <dbReference type="Proteomes" id="UP000245712"/>
    </source>
</evidence>
<organism evidence="2 3">
    <name type="scientific">Paraburkholderia unamae</name>
    <dbReference type="NCBI Taxonomy" id="219649"/>
    <lineage>
        <taxon>Bacteria</taxon>
        <taxon>Pseudomonadati</taxon>
        <taxon>Pseudomonadota</taxon>
        <taxon>Betaproteobacteria</taxon>
        <taxon>Burkholderiales</taxon>
        <taxon>Burkholderiaceae</taxon>
        <taxon>Paraburkholderia</taxon>
    </lineage>
</organism>
<proteinExistence type="predicted"/>
<evidence type="ECO:0000256" key="1">
    <source>
        <dbReference type="SAM" id="Phobius"/>
    </source>
</evidence>